<evidence type="ECO:0000256" key="1">
    <source>
        <dbReference type="ARBA" id="ARBA00004123"/>
    </source>
</evidence>
<evidence type="ECO:0000259" key="8">
    <source>
        <dbReference type="PROSITE" id="PS50172"/>
    </source>
</evidence>
<name>A0A9N8YM19_9GLOM</name>
<feature type="region of interest" description="Disordered" evidence="7">
    <location>
        <begin position="827"/>
        <end position="846"/>
    </location>
</feature>
<comment type="caution">
    <text evidence="10">The sequence shown here is derived from an EMBL/GenBank/DDBJ whole genome shotgun (WGS) entry which is preliminary data.</text>
</comment>
<evidence type="ECO:0000259" key="9">
    <source>
        <dbReference type="PROSITE" id="PS50969"/>
    </source>
</evidence>
<proteinExistence type="predicted"/>
<dbReference type="Gene3D" id="3.40.50.10190">
    <property type="entry name" value="BRCT domain"/>
    <property type="match status" value="1"/>
</dbReference>
<dbReference type="PANTHER" id="PTHR23081:SF36">
    <property type="entry name" value="RNA POLYMERASE II SUBUNIT A C-TERMINAL DOMAIN PHOSPHATASE"/>
    <property type="match status" value="1"/>
</dbReference>
<comment type="catalytic activity">
    <reaction evidence="4 6">
        <text>O-phospho-L-seryl-[protein] + H2O = L-seryl-[protein] + phosphate</text>
        <dbReference type="Rhea" id="RHEA:20629"/>
        <dbReference type="Rhea" id="RHEA-COMP:9863"/>
        <dbReference type="Rhea" id="RHEA-COMP:11604"/>
        <dbReference type="ChEBI" id="CHEBI:15377"/>
        <dbReference type="ChEBI" id="CHEBI:29999"/>
        <dbReference type="ChEBI" id="CHEBI:43474"/>
        <dbReference type="ChEBI" id="CHEBI:83421"/>
        <dbReference type="EC" id="3.1.3.16"/>
    </reaction>
</comment>
<keyword evidence="2 6" id="KW-0378">Hydrolase</keyword>
<dbReference type="Gene3D" id="1.10.287.10">
    <property type="entry name" value="S15/NS1, RNA-binding"/>
    <property type="match status" value="1"/>
</dbReference>
<evidence type="ECO:0000256" key="3">
    <source>
        <dbReference type="ARBA" id="ARBA00023242"/>
    </source>
</evidence>
<sequence>MSQMSRETTLITIPREHLPATIRKILAKPGDNIIKTQSLLIYEYIKKAQPTKLNPKIEEIIDVNVPFVEELKSPAEGKLDEYYVREGEIISSEDRKPVVGVQELCFHSVQLHGLCAICGNDMMKTDFTGVDYSQRATISMSHNVAGLTVSLNEAERLEKETSTRLVKSRKLSLIVDLDQTLIHATIDPKVEEWIRDENNVNHPATKDIHKFVLPDSPTIYYIKLRPGLKEFLKTISEDYEPHIYTMGTRNYASAVANVIDPDKTIFNERMTQKNIRRLFPCNDSMVVVIDDRADVWGWSPNLIKVHPYDFFIGIGDINDVRLLKLNEKPKDKDLTAADDSQISDSSKVTGDGEESVSEDVNSSDTKTTTEDVNSSDTKTTTEDVNSSDTKTTTEDVNVSNTEMTTTFDVNTLEPPQTMTIVDNASEPKMIVIDDNSSEPKTTAIDGNVLDIKIVDDNALDIKMMAMVDDNDSELKTTTVDGNSSDTKMTPIVDGNVSESKTTTVDNNASPQEKEFIDDSETSEINKKLDEEISEDDRNYDEKMPKKQQLDHSENEENKNLDLLSSLLNQDQNIVIERPILNDDTELPNLLKALRNIHKEFYEEFDRLHSTSNDNEEIIKTPDVTELIPRLKSQVLKGLNILFTHVIPTHQKKESAEIWILAKEFGAECSANWNSKVSHLVAGDQGTEKVREAKRKGNVFIVRKEWLDDSIKKWERQPESLYTFEPNSIRETEKPPDLIIETPSATDITDEEEQEQLLSPQESYEHFQKIDWGNVFKEVDDEIGDSGDTSALDESETEKIDFYQTNNSYQQSEYDDDGDFEEFLKQDQVDDEFKSHGEGEDYLSVND</sequence>
<feature type="compositionally biased region" description="Polar residues" evidence="7">
    <location>
        <begin position="496"/>
        <end position="510"/>
    </location>
</feature>
<dbReference type="CDD" id="cd07521">
    <property type="entry name" value="HAD_FCP1-like"/>
    <property type="match status" value="1"/>
</dbReference>
<keyword evidence="11" id="KW-1185">Reference proteome</keyword>
<dbReference type="Proteomes" id="UP000789706">
    <property type="component" value="Unassembled WGS sequence"/>
</dbReference>
<dbReference type="CDD" id="cd17729">
    <property type="entry name" value="BRCT_CTDP1"/>
    <property type="match status" value="1"/>
</dbReference>
<dbReference type="Pfam" id="PF03031">
    <property type="entry name" value="NIF"/>
    <property type="match status" value="1"/>
</dbReference>
<feature type="domain" description="FCP1 homology" evidence="9">
    <location>
        <begin position="166"/>
        <end position="329"/>
    </location>
</feature>
<dbReference type="SMART" id="SM00292">
    <property type="entry name" value="BRCT"/>
    <property type="match status" value="1"/>
</dbReference>
<dbReference type="SMART" id="SM00577">
    <property type="entry name" value="CPDc"/>
    <property type="match status" value="1"/>
</dbReference>
<evidence type="ECO:0000256" key="6">
    <source>
        <dbReference type="RuleBase" id="RU366066"/>
    </source>
</evidence>
<dbReference type="SUPFAM" id="SSF56784">
    <property type="entry name" value="HAD-like"/>
    <property type="match status" value="1"/>
</dbReference>
<feature type="compositionally biased region" description="Basic and acidic residues" evidence="7">
    <location>
        <begin position="827"/>
        <end position="838"/>
    </location>
</feature>
<dbReference type="OrthoDB" id="10249888at2759"/>
<dbReference type="InterPro" id="IPR036412">
    <property type="entry name" value="HAD-like_sf"/>
</dbReference>
<dbReference type="AlphaFoldDB" id="A0A9N8YM19"/>
<evidence type="ECO:0000256" key="2">
    <source>
        <dbReference type="ARBA" id="ARBA00022801"/>
    </source>
</evidence>
<dbReference type="InterPro" id="IPR023214">
    <property type="entry name" value="HAD_sf"/>
</dbReference>
<feature type="region of interest" description="Disordered" evidence="7">
    <location>
        <begin position="334"/>
        <end position="401"/>
    </location>
</feature>
<feature type="domain" description="BRCT" evidence="8">
    <location>
        <begin position="630"/>
        <end position="723"/>
    </location>
</feature>
<dbReference type="SUPFAM" id="SSF52113">
    <property type="entry name" value="BRCT domain"/>
    <property type="match status" value="1"/>
</dbReference>
<evidence type="ECO:0000313" key="10">
    <source>
        <dbReference type="EMBL" id="CAG8432873.1"/>
    </source>
</evidence>
<comment type="catalytic activity">
    <reaction evidence="5 6">
        <text>O-phospho-L-threonyl-[protein] + H2O = L-threonyl-[protein] + phosphate</text>
        <dbReference type="Rhea" id="RHEA:47004"/>
        <dbReference type="Rhea" id="RHEA-COMP:11060"/>
        <dbReference type="Rhea" id="RHEA-COMP:11605"/>
        <dbReference type="ChEBI" id="CHEBI:15377"/>
        <dbReference type="ChEBI" id="CHEBI:30013"/>
        <dbReference type="ChEBI" id="CHEBI:43474"/>
        <dbReference type="ChEBI" id="CHEBI:61977"/>
        <dbReference type="EC" id="3.1.3.16"/>
    </reaction>
</comment>
<evidence type="ECO:0000256" key="5">
    <source>
        <dbReference type="ARBA" id="ARBA00048336"/>
    </source>
</evidence>
<dbReference type="EMBL" id="CAJVPK010000006">
    <property type="protein sequence ID" value="CAG8432873.1"/>
    <property type="molecule type" value="Genomic_DNA"/>
</dbReference>
<comment type="function">
    <text evidence="6">This promotes the activity of RNA polymerase II.</text>
</comment>
<dbReference type="NCBIfam" id="TIGR02250">
    <property type="entry name" value="FCP1_euk"/>
    <property type="match status" value="1"/>
</dbReference>
<dbReference type="PROSITE" id="PS50172">
    <property type="entry name" value="BRCT"/>
    <property type="match status" value="1"/>
</dbReference>
<dbReference type="PANTHER" id="PTHR23081">
    <property type="entry name" value="RNA POLYMERASE II CTD PHOSPHATASE"/>
    <property type="match status" value="1"/>
</dbReference>
<gene>
    <name evidence="10" type="ORF">DEBURN_LOCUS197</name>
</gene>
<dbReference type="EC" id="3.1.3.16" evidence="6"/>
<evidence type="ECO:0000313" key="11">
    <source>
        <dbReference type="Proteomes" id="UP000789706"/>
    </source>
</evidence>
<feature type="compositionally biased region" description="Acidic residues" evidence="7">
    <location>
        <begin position="779"/>
        <end position="795"/>
    </location>
</feature>
<dbReference type="PROSITE" id="PS50969">
    <property type="entry name" value="FCP1"/>
    <property type="match status" value="1"/>
</dbReference>
<dbReference type="GO" id="GO:0008420">
    <property type="term" value="F:RNA polymerase II CTD heptapeptide repeat phosphatase activity"/>
    <property type="evidence" value="ECO:0007669"/>
    <property type="project" value="UniProtKB-UniRule"/>
</dbReference>
<organism evidence="10 11">
    <name type="scientific">Diversispora eburnea</name>
    <dbReference type="NCBI Taxonomy" id="1213867"/>
    <lineage>
        <taxon>Eukaryota</taxon>
        <taxon>Fungi</taxon>
        <taxon>Fungi incertae sedis</taxon>
        <taxon>Mucoromycota</taxon>
        <taxon>Glomeromycotina</taxon>
        <taxon>Glomeromycetes</taxon>
        <taxon>Diversisporales</taxon>
        <taxon>Diversisporaceae</taxon>
        <taxon>Diversispora</taxon>
    </lineage>
</organism>
<dbReference type="InterPro" id="IPR011947">
    <property type="entry name" value="FCP1_euk"/>
</dbReference>
<feature type="compositionally biased region" description="Polar residues" evidence="7">
    <location>
        <begin position="802"/>
        <end position="811"/>
    </location>
</feature>
<reference evidence="10" key="1">
    <citation type="submission" date="2021-06" db="EMBL/GenBank/DDBJ databases">
        <authorList>
            <person name="Kallberg Y."/>
            <person name="Tangrot J."/>
            <person name="Rosling A."/>
        </authorList>
    </citation>
    <scope>NUCLEOTIDE SEQUENCE</scope>
    <source>
        <strain evidence="10">AZ414A</strain>
    </source>
</reference>
<feature type="compositionally biased region" description="Basic and acidic residues" evidence="7">
    <location>
        <begin position="523"/>
        <end position="556"/>
    </location>
</feature>
<feature type="region of interest" description="Disordered" evidence="7">
    <location>
        <begin position="779"/>
        <end position="814"/>
    </location>
</feature>
<dbReference type="InterPro" id="IPR039189">
    <property type="entry name" value="Fcp1"/>
</dbReference>
<accession>A0A9N8YM19</accession>
<dbReference type="InterPro" id="IPR001357">
    <property type="entry name" value="BRCT_dom"/>
</dbReference>
<dbReference type="Pfam" id="PF00533">
    <property type="entry name" value="BRCT"/>
    <property type="match status" value="1"/>
</dbReference>
<feature type="region of interest" description="Disordered" evidence="7">
    <location>
        <begin position="475"/>
        <end position="556"/>
    </location>
</feature>
<dbReference type="Gene3D" id="3.40.50.1000">
    <property type="entry name" value="HAD superfamily/HAD-like"/>
    <property type="match status" value="1"/>
</dbReference>
<keyword evidence="3 6" id="KW-0539">Nucleus</keyword>
<dbReference type="InterPro" id="IPR036420">
    <property type="entry name" value="BRCT_dom_sf"/>
</dbReference>
<evidence type="ECO:0000256" key="4">
    <source>
        <dbReference type="ARBA" id="ARBA00047761"/>
    </source>
</evidence>
<evidence type="ECO:0000256" key="7">
    <source>
        <dbReference type="SAM" id="MobiDB-lite"/>
    </source>
</evidence>
<dbReference type="InterPro" id="IPR004274">
    <property type="entry name" value="FCP1_dom"/>
</dbReference>
<feature type="compositionally biased region" description="Polar residues" evidence="7">
    <location>
        <begin position="475"/>
        <end position="487"/>
    </location>
</feature>
<feature type="compositionally biased region" description="Polar residues" evidence="7">
    <location>
        <begin position="338"/>
        <end position="348"/>
    </location>
</feature>
<dbReference type="GO" id="GO:0005634">
    <property type="term" value="C:nucleus"/>
    <property type="evidence" value="ECO:0007669"/>
    <property type="project" value="UniProtKB-SubCell"/>
</dbReference>
<protein>
    <recommendedName>
        <fullName evidence="6">RNA polymerase II subunit A C-terminal domain phosphatase</fullName>
        <ecNumber evidence="6">3.1.3.16</ecNumber>
    </recommendedName>
</protein>
<comment type="subcellular location">
    <subcellularLocation>
        <location evidence="1 6">Nucleus</location>
    </subcellularLocation>
</comment>
<feature type="compositionally biased region" description="Polar residues" evidence="7">
    <location>
        <begin position="370"/>
        <end position="401"/>
    </location>
</feature>